<keyword evidence="2" id="KW-0472">Membrane</keyword>
<dbReference type="EMBL" id="JACYXZ010000002">
    <property type="protein sequence ID" value="MBD8869789.1"/>
    <property type="molecule type" value="Genomic_DNA"/>
</dbReference>
<keyword evidence="2" id="KW-0812">Transmembrane</keyword>
<proteinExistence type="predicted"/>
<dbReference type="SUPFAM" id="SSF53649">
    <property type="entry name" value="Alkaline phosphatase-like"/>
    <property type="match status" value="1"/>
</dbReference>
<reference evidence="4" key="1">
    <citation type="submission" date="2020-09" db="EMBL/GenBank/DDBJ databases">
        <title>Nocardioides sp. strain MJB4 16S ribosomal RNA gene Genome sequencing and assembly.</title>
        <authorList>
            <person name="Kim I."/>
        </authorList>
    </citation>
    <scope>NUCLEOTIDE SEQUENCE</scope>
    <source>
        <strain evidence="4">MJB4</strain>
    </source>
</reference>
<comment type="caution">
    <text evidence="4">The sequence shown here is derived from an EMBL/GenBank/DDBJ whole genome shotgun (WGS) entry which is preliminary data.</text>
</comment>
<feature type="domain" description="Sulfatase N-terminal" evidence="3">
    <location>
        <begin position="167"/>
        <end position="524"/>
    </location>
</feature>
<name>A0A927Q1V9_9ACTN</name>
<organism evidence="4 5">
    <name type="scientific">Nocardioides donggukensis</name>
    <dbReference type="NCBI Taxonomy" id="2774019"/>
    <lineage>
        <taxon>Bacteria</taxon>
        <taxon>Bacillati</taxon>
        <taxon>Actinomycetota</taxon>
        <taxon>Actinomycetes</taxon>
        <taxon>Propionibacteriales</taxon>
        <taxon>Nocardioidaceae</taxon>
        <taxon>Nocardioides</taxon>
    </lineage>
</organism>
<dbReference type="CDD" id="cd16147">
    <property type="entry name" value="G6S"/>
    <property type="match status" value="1"/>
</dbReference>
<dbReference type="AlphaFoldDB" id="A0A927Q1V9"/>
<keyword evidence="5" id="KW-1185">Reference proteome</keyword>
<dbReference type="Gene3D" id="3.40.720.10">
    <property type="entry name" value="Alkaline Phosphatase, subunit A"/>
    <property type="match status" value="1"/>
</dbReference>
<evidence type="ECO:0000313" key="4">
    <source>
        <dbReference type="EMBL" id="MBD8869789.1"/>
    </source>
</evidence>
<dbReference type="PANTHER" id="PTHR43108:SF8">
    <property type="entry name" value="SD21168P"/>
    <property type="match status" value="1"/>
</dbReference>
<accession>A0A927Q1V9</accession>
<evidence type="ECO:0000313" key="5">
    <source>
        <dbReference type="Proteomes" id="UP000616839"/>
    </source>
</evidence>
<protein>
    <submittedName>
        <fullName evidence="4">Sulfatase</fullName>
    </submittedName>
</protein>
<dbReference type="InterPro" id="IPR000917">
    <property type="entry name" value="Sulfatase_N"/>
</dbReference>
<dbReference type="Pfam" id="PF00884">
    <property type="entry name" value="Sulfatase"/>
    <property type="match status" value="1"/>
</dbReference>
<keyword evidence="2" id="KW-1133">Transmembrane helix</keyword>
<dbReference type="InterPro" id="IPR017850">
    <property type="entry name" value="Alkaline_phosphatase_core_sf"/>
</dbReference>
<dbReference type="RefSeq" id="WP_192142710.1">
    <property type="nucleotide sequence ID" value="NZ_JACYXZ010000002.1"/>
</dbReference>
<evidence type="ECO:0000256" key="2">
    <source>
        <dbReference type="SAM" id="Phobius"/>
    </source>
</evidence>
<gene>
    <name evidence="4" type="ORF">IE331_09135</name>
</gene>
<sequence>MLTDKRPWLMAMLLVVLGAGGYVALDRSGVVDGVDGGSDGPVGITIPEEPTTRGSDEPMTTRVSVENSGTRVSVAVHTGERPWSEKLAVTLNGERIVLRRGEPAPDGSCRPEVRAVRSSLLTRLTYDRACVPDRDDETSARSGTVRASVRVDGGERVRARAALSERPNVVMIMVDDMRTDELRWMPNVRKLIGKQGVTFTNGFSGFPLCCPARASVLSGQLPHNHGVWSHQPPWGFSSFEDASTFPVWLQQSGYTTTYLGKYLNGYGREPRPGNNTGTSTQYVPPGWDRWLGSVDGGMPPGHPDDGGTYRFYDTTLNDNGFGYLPLQGEYQSRAYARLTGETLEELSGQDDPFFSYVSFTAPHHGGPRESDDPEGIVTPARPKSLWGAFDDVITEAPGADWDDPDRSDKPKILRRDLSEATLRKVLAATRQRAEALTVVDESVGRIIGTLRRTGELDDTMVLFTSDNGYFQGEQGRPQGKILPYEPSLRVPVLMRGPGIPRDEVRTDPFLSVDYASTFADLADVDPTTSVDGRSLLDVARLGDESDGDTWSRVVLTETQPTRAVQAATAAVDPVGSQTDDMLLAKISGLRTGRYLYTEHQPEPGDAKPGILVELYDVLEDPEQYDNLAIDPEYADLVDELSGVLAKARTCVGSECTEQLLPANLR</sequence>
<dbReference type="PANTHER" id="PTHR43108">
    <property type="entry name" value="N-ACETYLGLUCOSAMINE-6-SULFATASE FAMILY MEMBER"/>
    <property type="match status" value="1"/>
</dbReference>
<dbReference type="Proteomes" id="UP000616839">
    <property type="component" value="Unassembled WGS sequence"/>
</dbReference>
<evidence type="ECO:0000256" key="1">
    <source>
        <dbReference type="SAM" id="MobiDB-lite"/>
    </source>
</evidence>
<feature type="transmembrane region" description="Helical" evidence="2">
    <location>
        <begin position="7"/>
        <end position="25"/>
    </location>
</feature>
<feature type="region of interest" description="Disordered" evidence="1">
    <location>
        <begin position="36"/>
        <end position="61"/>
    </location>
</feature>
<evidence type="ECO:0000259" key="3">
    <source>
        <dbReference type="Pfam" id="PF00884"/>
    </source>
</evidence>